<accession>A0A917U1I2</accession>
<dbReference type="GO" id="GO:0016747">
    <property type="term" value="F:acyltransferase activity, transferring groups other than amino-acyl groups"/>
    <property type="evidence" value="ECO:0007669"/>
    <property type="project" value="InterPro"/>
</dbReference>
<dbReference type="Pfam" id="PF00583">
    <property type="entry name" value="Acetyltransf_1"/>
    <property type="match status" value="1"/>
</dbReference>
<dbReference type="EMBL" id="BMPI01000030">
    <property type="protein sequence ID" value="GGM48246.1"/>
    <property type="molecule type" value="Genomic_DNA"/>
</dbReference>
<dbReference type="InterPro" id="IPR016181">
    <property type="entry name" value="Acyl_CoA_acyltransferase"/>
</dbReference>
<evidence type="ECO:0000259" key="1">
    <source>
        <dbReference type="PROSITE" id="PS51186"/>
    </source>
</evidence>
<dbReference type="PROSITE" id="PS51186">
    <property type="entry name" value="GNAT"/>
    <property type="match status" value="1"/>
</dbReference>
<name>A0A917U1I2_9ACTN</name>
<evidence type="ECO:0000313" key="3">
    <source>
        <dbReference type="Proteomes" id="UP000642070"/>
    </source>
</evidence>
<organism evidence="2 3">
    <name type="scientific">Dactylosporangium sucinum</name>
    <dbReference type="NCBI Taxonomy" id="1424081"/>
    <lineage>
        <taxon>Bacteria</taxon>
        <taxon>Bacillati</taxon>
        <taxon>Actinomycetota</taxon>
        <taxon>Actinomycetes</taxon>
        <taxon>Micromonosporales</taxon>
        <taxon>Micromonosporaceae</taxon>
        <taxon>Dactylosporangium</taxon>
    </lineage>
</organism>
<dbReference type="Gene3D" id="3.40.630.30">
    <property type="match status" value="1"/>
</dbReference>
<reference evidence="2" key="1">
    <citation type="journal article" date="2014" name="Int. J. Syst. Evol. Microbiol.">
        <title>Complete genome sequence of Corynebacterium casei LMG S-19264T (=DSM 44701T), isolated from a smear-ripened cheese.</title>
        <authorList>
            <consortium name="US DOE Joint Genome Institute (JGI-PGF)"/>
            <person name="Walter F."/>
            <person name="Albersmeier A."/>
            <person name="Kalinowski J."/>
            <person name="Ruckert C."/>
        </authorList>
    </citation>
    <scope>NUCLEOTIDE SEQUENCE</scope>
    <source>
        <strain evidence="2">JCM 19831</strain>
    </source>
</reference>
<dbReference type="AlphaFoldDB" id="A0A917U1I2"/>
<comment type="caution">
    <text evidence="2">The sequence shown here is derived from an EMBL/GenBank/DDBJ whole genome shotgun (WGS) entry which is preliminary data.</text>
</comment>
<dbReference type="InterPro" id="IPR000182">
    <property type="entry name" value="GNAT_dom"/>
</dbReference>
<protein>
    <recommendedName>
        <fullName evidence="1">N-acetyltransferase domain-containing protein</fullName>
    </recommendedName>
</protein>
<reference evidence="2" key="2">
    <citation type="submission" date="2020-09" db="EMBL/GenBank/DDBJ databases">
        <authorList>
            <person name="Sun Q."/>
            <person name="Ohkuma M."/>
        </authorList>
    </citation>
    <scope>NUCLEOTIDE SEQUENCE</scope>
    <source>
        <strain evidence="2">JCM 19831</strain>
    </source>
</reference>
<proteinExistence type="predicted"/>
<dbReference type="RefSeq" id="WP_190253054.1">
    <property type="nucleotide sequence ID" value="NZ_BMPI01000030.1"/>
</dbReference>
<dbReference type="SUPFAM" id="SSF55729">
    <property type="entry name" value="Acyl-CoA N-acyltransferases (Nat)"/>
    <property type="match status" value="1"/>
</dbReference>
<sequence length="198" mass="21565">MTPPRGDGAGPSISVVAADAERWDDLQAVFGPRGEPVRCQCQYFKCDNAAWRGTGPQERREALRADPAGLLAYLDGEPVGWCALDRRTAYPRLRTSRVVWSGRAEDRGDDEVWCVTCFVTRVGHRRRGVSHALARAAVEHARARGASAVEGYPIVVGPGERVATGDLYVGTSGVFTAAGFTEVSRPTPRRAVMRVELR</sequence>
<evidence type="ECO:0000313" key="2">
    <source>
        <dbReference type="EMBL" id="GGM48246.1"/>
    </source>
</evidence>
<dbReference type="CDD" id="cd04301">
    <property type="entry name" value="NAT_SF"/>
    <property type="match status" value="1"/>
</dbReference>
<dbReference type="Proteomes" id="UP000642070">
    <property type="component" value="Unassembled WGS sequence"/>
</dbReference>
<feature type="domain" description="N-acetyltransferase" evidence="1">
    <location>
        <begin position="13"/>
        <end position="198"/>
    </location>
</feature>
<gene>
    <name evidence="2" type="ORF">GCM10007977_057270</name>
</gene>
<keyword evidence="3" id="KW-1185">Reference proteome</keyword>